<accession>A0AAP0IUP0</accession>
<comment type="caution">
    <text evidence="2">The sequence shown here is derived from an EMBL/GenBank/DDBJ whole genome shotgun (WGS) entry which is preliminary data.</text>
</comment>
<keyword evidence="3" id="KW-1185">Reference proteome</keyword>
<proteinExistence type="predicted"/>
<sequence>MQRRTAGSGIIAYLLFARPANRRLCTHRHKKDGEYKNKTVIPDDKFNLHFQIFEWSPSGWRGDSGGNGVGFGVNSNDDRSGANAAAMASNSGVNSDDGGVWQCNGAITDSFIVYKVKIRPPEEDDDEVADTDKEKELGRQIATFAAEGDCDSAATETRGGPEHTNRKERQSLYHQRLVQLANPNRHLYKRCCYHGKGYAWHGDAVERIDKSSPMLGKIFTFNIAYLISLRILTLDSSYAFCDGLSADPSTICGKGKLPECL</sequence>
<gene>
    <name evidence="2" type="ORF">Syun_018880</name>
</gene>
<feature type="region of interest" description="Disordered" evidence="1">
    <location>
        <begin position="149"/>
        <end position="168"/>
    </location>
</feature>
<evidence type="ECO:0000256" key="1">
    <source>
        <dbReference type="SAM" id="MobiDB-lite"/>
    </source>
</evidence>
<evidence type="ECO:0000313" key="2">
    <source>
        <dbReference type="EMBL" id="KAK9121263.1"/>
    </source>
</evidence>
<protein>
    <submittedName>
        <fullName evidence="2">Uncharacterized protein</fullName>
    </submittedName>
</protein>
<feature type="compositionally biased region" description="Basic and acidic residues" evidence="1">
    <location>
        <begin position="159"/>
        <end position="168"/>
    </location>
</feature>
<reference evidence="2 3" key="1">
    <citation type="submission" date="2024-01" db="EMBL/GenBank/DDBJ databases">
        <title>Genome assemblies of Stephania.</title>
        <authorList>
            <person name="Yang L."/>
        </authorList>
    </citation>
    <scope>NUCLEOTIDE SEQUENCE [LARGE SCALE GENOMIC DNA]</scope>
    <source>
        <strain evidence="2">YNDBR</strain>
        <tissue evidence="2">Leaf</tissue>
    </source>
</reference>
<dbReference type="EMBL" id="JBBNAF010000008">
    <property type="protein sequence ID" value="KAK9121263.1"/>
    <property type="molecule type" value="Genomic_DNA"/>
</dbReference>
<dbReference type="Proteomes" id="UP001420932">
    <property type="component" value="Unassembled WGS sequence"/>
</dbReference>
<evidence type="ECO:0000313" key="3">
    <source>
        <dbReference type="Proteomes" id="UP001420932"/>
    </source>
</evidence>
<name>A0AAP0IUP0_9MAGN</name>
<dbReference type="AlphaFoldDB" id="A0AAP0IUP0"/>
<organism evidence="2 3">
    <name type="scientific">Stephania yunnanensis</name>
    <dbReference type="NCBI Taxonomy" id="152371"/>
    <lineage>
        <taxon>Eukaryota</taxon>
        <taxon>Viridiplantae</taxon>
        <taxon>Streptophyta</taxon>
        <taxon>Embryophyta</taxon>
        <taxon>Tracheophyta</taxon>
        <taxon>Spermatophyta</taxon>
        <taxon>Magnoliopsida</taxon>
        <taxon>Ranunculales</taxon>
        <taxon>Menispermaceae</taxon>
        <taxon>Menispermoideae</taxon>
        <taxon>Cissampelideae</taxon>
        <taxon>Stephania</taxon>
    </lineage>
</organism>